<accession>A0A562IWG8</accession>
<reference evidence="1 2" key="1">
    <citation type="submission" date="2019-07" db="EMBL/GenBank/DDBJ databases">
        <title>R&amp;d 2014.</title>
        <authorList>
            <person name="Klenk H.-P."/>
        </authorList>
    </citation>
    <scope>NUCLEOTIDE SEQUENCE [LARGE SCALE GENOMIC DNA]</scope>
    <source>
        <strain evidence="1 2">DSM 45764</strain>
    </source>
</reference>
<sequence>MPEPADVTTILATPVYGEALTVAHVATGAAAPLAAEVARLQSAAGWTVTDGADDADTVVLWGLTAGAARDELAGRRPTVVVLDAADVRTVLTRPTAWARELRRSAATSLLLLPAELAERWTRWGPPVPLAHRPAGLPDEAAVTVLSAWVARAHAYGRRAG</sequence>
<proteinExistence type="predicted"/>
<protein>
    <submittedName>
        <fullName evidence="1">Uncharacterized protein</fullName>
    </submittedName>
</protein>
<gene>
    <name evidence="1" type="ORF">JD78_03915</name>
</gene>
<dbReference type="Proteomes" id="UP000321490">
    <property type="component" value="Unassembled WGS sequence"/>
</dbReference>
<dbReference type="AlphaFoldDB" id="A0A562IWG8"/>
<keyword evidence="2" id="KW-1185">Reference proteome</keyword>
<comment type="caution">
    <text evidence="1">The sequence shown here is derived from an EMBL/GenBank/DDBJ whole genome shotgun (WGS) entry which is preliminary data.</text>
</comment>
<dbReference type="EMBL" id="VLKF01000001">
    <property type="protein sequence ID" value="TWH75359.1"/>
    <property type="molecule type" value="Genomic_DNA"/>
</dbReference>
<organism evidence="1 2">
    <name type="scientific">Modestobacter roseus</name>
    <dbReference type="NCBI Taxonomy" id="1181884"/>
    <lineage>
        <taxon>Bacteria</taxon>
        <taxon>Bacillati</taxon>
        <taxon>Actinomycetota</taxon>
        <taxon>Actinomycetes</taxon>
        <taxon>Geodermatophilales</taxon>
        <taxon>Geodermatophilaceae</taxon>
        <taxon>Modestobacter</taxon>
    </lineage>
</organism>
<name>A0A562IWG8_9ACTN</name>
<evidence type="ECO:0000313" key="2">
    <source>
        <dbReference type="Proteomes" id="UP000321490"/>
    </source>
</evidence>
<evidence type="ECO:0000313" key="1">
    <source>
        <dbReference type="EMBL" id="TWH75359.1"/>
    </source>
</evidence>